<keyword evidence="1" id="KW-0732">Signal</keyword>
<protein>
    <submittedName>
        <fullName evidence="2">Esterase/PHB depolymerase</fullName>
    </submittedName>
</protein>
<dbReference type="InterPro" id="IPR029058">
    <property type="entry name" value="AB_hydrolase_fold"/>
</dbReference>
<keyword evidence="3" id="KW-1185">Reference proteome</keyword>
<dbReference type="EMBL" id="RJUL01000002">
    <property type="protein sequence ID" value="ROQ29672.1"/>
    <property type="molecule type" value="Genomic_DNA"/>
</dbReference>
<organism evidence="2 3">
    <name type="scientific">Gallaecimonas pentaromativorans</name>
    <dbReference type="NCBI Taxonomy" id="584787"/>
    <lineage>
        <taxon>Bacteria</taxon>
        <taxon>Pseudomonadati</taxon>
        <taxon>Pseudomonadota</taxon>
        <taxon>Gammaproteobacteria</taxon>
        <taxon>Enterobacterales</taxon>
        <taxon>Gallaecimonadaceae</taxon>
        <taxon>Gallaecimonas</taxon>
    </lineage>
</organism>
<dbReference type="AlphaFoldDB" id="A0A3N1PDY6"/>
<dbReference type="Gene3D" id="3.40.50.1820">
    <property type="entry name" value="alpha/beta hydrolase"/>
    <property type="match status" value="2"/>
</dbReference>
<evidence type="ECO:0000313" key="2">
    <source>
        <dbReference type="EMBL" id="ROQ29672.1"/>
    </source>
</evidence>
<comment type="caution">
    <text evidence="2">The sequence shown here is derived from an EMBL/GenBank/DDBJ whole genome shotgun (WGS) entry which is preliminary data.</text>
</comment>
<proteinExistence type="predicted"/>
<dbReference type="Proteomes" id="UP000268033">
    <property type="component" value="Unassembled WGS sequence"/>
</dbReference>
<evidence type="ECO:0000256" key="1">
    <source>
        <dbReference type="SAM" id="SignalP"/>
    </source>
</evidence>
<dbReference type="PANTHER" id="PTHR42972:SF8">
    <property type="entry name" value="POLYHYDROXYBUTYRATE DEPOLYMERASE"/>
    <property type="match status" value="1"/>
</dbReference>
<name>A0A3N1PDY6_9GAMM</name>
<feature type="signal peptide" evidence="1">
    <location>
        <begin position="1"/>
        <end position="18"/>
    </location>
</feature>
<evidence type="ECO:0000313" key="3">
    <source>
        <dbReference type="Proteomes" id="UP000268033"/>
    </source>
</evidence>
<accession>A0A3N1PDY6</accession>
<gene>
    <name evidence="2" type="ORF">EDC28_10237</name>
</gene>
<dbReference type="RefSeq" id="WP_050660431.1">
    <property type="nucleotide sequence ID" value="NZ_JBLXAC010000025.1"/>
</dbReference>
<dbReference type="OrthoDB" id="505233at2"/>
<feature type="chain" id="PRO_5018159074" evidence="1">
    <location>
        <begin position="19"/>
        <end position="352"/>
    </location>
</feature>
<dbReference type="SUPFAM" id="SSF53474">
    <property type="entry name" value="alpha/beta-Hydrolases"/>
    <property type="match status" value="1"/>
</dbReference>
<dbReference type="STRING" id="584787.GCA_001247655_01561"/>
<sequence length="352" mass="37615">MKRLLCALVLTFTGAAQAAAPALPGLGAELDKTSVSGLSSGAFMTSQFFVAYSDIMVGAGVIAGGPYLCAMSYPSNTFLQNATTTCMNPLTASTAPPAEHLLTLAKGYASKGEIADLGNLKNDRLYVFSGKSDKVVSTLVVNQTVAFYKAAGVPDDAIRYDTSVNAGHAIVTDAPKDTSCDVTAPPFINDCDFEQSTRIIEQIYPGSKGPAATEPKAVAFDQREFIKSSNTSMSDTAYYYAPKACLEGKHCPVHVVLHGCLQGDKVIGDKYYNGTGYNQMADANDIIMLYPQVQPSQLSPFNPQGCWDFWGYSSPDSTTPDFYSRNAPQIKAIYQMVERLASAPTNTSEVGQ</sequence>
<reference evidence="2 3" key="1">
    <citation type="submission" date="2018-11" db="EMBL/GenBank/DDBJ databases">
        <title>Genomic Encyclopedia of Type Strains, Phase IV (KMG-IV): sequencing the most valuable type-strain genomes for metagenomic binning, comparative biology and taxonomic classification.</title>
        <authorList>
            <person name="Goeker M."/>
        </authorList>
    </citation>
    <scope>NUCLEOTIDE SEQUENCE [LARGE SCALE GENOMIC DNA]</scope>
    <source>
        <strain evidence="2 3">DSM 21945</strain>
    </source>
</reference>
<dbReference type="PANTHER" id="PTHR42972">
    <property type="entry name" value="TOL-PAL SYSTEM PROTEIN TOLB"/>
    <property type="match status" value="1"/>
</dbReference>